<protein>
    <submittedName>
        <fullName evidence="2">ZIP Zinc transporter</fullName>
    </submittedName>
</protein>
<evidence type="ECO:0000313" key="2">
    <source>
        <dbReference type="EMBL" id="EGE79873.2"/>
    </source>
</evidence>
<gene>
    <name evidence="2" type="ORF">BDDG_02814</name>
</gene>
<keyword evidence="1" id="KW-0812">Transmembrane</keyword>
<dbReference type="OrthoDB" id="448280at2759"/>
<feature type="transmembrane region" description="Helical" evidence="1">
    <location>
        <begin position="46"/>
        <end position="64"/>
    </location>
</feature>
<organism evidence="2">
    <name type="scientific">Ajellomyces dermatitidis (strain ATCC 18188 / CBS 674.68)</name>
    <name type="common">Blastomyces dermatitidis</name>
    <dbReference type="NCBI Taxonomy" id="653446"/>
    <lineage>
        <taxon>Eukaryota</taxon>
        <taxon>Fungi</taxon>
        <taxon>Dikarya</taxon>
        <taxon>Ascomycota</taxon>
        <taxon>Pezizomycotina</taxon>
        <taxon>Eurotiomycetes</taxon>
        <taxon>Eurotiomycetidae</taxon>
        <taxon>Onygenales</taxon>
        <taxon>Ajellomycetaceae</taxon>
        <taxon>Blastomyces</taxon>
    </lineage>
</organism>
<name>F2T9G0_AJEDA</name>
<dbReference type="HOGENOM" id="CLU_1124270_0_0_1"/>
<proteinExistence type="predicted"/>
<keyword evidence="1" id="KW-1133">Transmembrane helix</keyword>
<evidence type="ECO:0000256" key="1">
    <source>
        <dbReference type="SAM" id="Phobius"/>
    </source>
</evidence>
<dbReference type="AlphaFoldDB" id="F2T9G0"/>
<keyword evidence="1" id="KW-0472">Membrane</keyword>
<dbReference type="Proteomes" id="UP000007802">
    <property type="component" value="Unassembled WGS sequence"/>
</dbReference>
<sequence length="65" mass="7047">MEATERPKCGSGKAAEEYDLPLHVGALSCGFPVAAKKIPSMKIPPNAFFFCKHFGTGVLILFVFM</sequence>
<dbReference type="EMBL" id="GG749417">
    <property type="protein sequence ID" value="EGE79873.2"/>
    <property type="molecule type" value="Genomic_DNA"/>
</dbReference>
<accession>F2T9G0</accession>
<reference evidence="2" key="1">
    <citation type="submission" date="2010-03" db="EMBL/GenBank/DDBJ databases">
        <title>Annotation of Blastomyces dermatitidis strain ATCC 18188.</title>
        <authorList>
            <consortium name="The Broad Institute Genome Sequencing Platform"/>
            <consortium name="Broad Institute Genome Sequencing Center for Infectious Disease."/>
            <person name="Cuomo C."/>
            <person name="Klein B."/>
            <person name="Sullivan T."/>
            <person name="Heitman J."/>
            <person name="Young S."/>
            <person name="Zeng Q."/>
            <person name="Gargeya S."/>
            <person name="Alvarado L."/>
            <person name="Berlin A.M."/>
            <person name="Chapman S.B."/>
            <person name="Chen Z."/>
            <person name="Freedman E."/>
            <person name="Gellesch M."/>
            <person name="Goldberg J."/>
            <person name="Griggs A."/>
            <person name="Gujja S."/>
            <person name="Heilman E."/>
            <person name="Heiman D."/>
            <person name="Howarth C."/>
            <person name="Mehta T."/>
            <person name="Neiman D."/>
            <person name="Pearson M."/>
            <person name="Roberts A."/>
            <person name="Saif S."/>
            <person name="Shea T."/>
            <person name="Shenoy N."/>
            <person name="Sisk P."/>
            <person name="Stolte C."/>
            <person name="Sykes S."/>
            <person name="White J."/>
            <person name="Yandava C."/>
            <person name="Haas B."/>
            <person name="Nusbaum C."/>
            <person name="Birren B."/>
        </authorList>
    </citation>
    <scope>NUCLEOTIDE SEQUENCE [LARGE SCALE GENOMIC DNA]</scope>
    <source>
        <strain evidence="2">ATCC 18188</strain>
    </source>
</reference>